<dbReference type="Proteomes" id="UP001193680">
    <property type="component" value="Unassembled WGS sequence"/>
</dbReference>
<dbReference type="InterPro" id="IPR005760">
    <property type="entry name" value="A/G_AdeGlyc_MutY"/>
</dbReference>
<dbReference type="SMART" id="SM00478">
    <property type="entry name" value="ENDO3c"/>
    <property type="match status" value="1"/>
</dbReference>
<name>A0ABS0C0A2_9GAMM</name>
<evidence type="ECO:0000256" key="9">
    <source>
        <dbReference type="ARBA" id="ARBA00022801"/>
    </source>
</evidence>
<dbReference type="PANTHER" id="PTHR42944:SF1">
    <property type="entry name" value="ADENINE DNA GLYCOSYLASE"/>
    <property type="match status" value="1"/>
</dbReference>
<comment type="caution">
    <text evidence="16">The sequence shown here is derived from an EMBL/GenBank/DDBJ whole genome shotgun (WGS) entry which is preliminary data.</text>
</comment>
<dbReference type="PROSITE" id="PS00764">
    <property type="entry name" value="ENDONUCLEASE_III_1"/>
    <property type="match status" value="1"/>
</dbReference>
<reference evidence="16 17" key="2">
    <citation type="submission" date="2020-11" db="EMBL/GenBank/DDBJ databases">
        <title>Sulfur oxidizing isolate from Hospital Hole Sinkhole.</title>
        <authorList>
            <person name="Scott K.M."/>
        </authorList>
    </citation>
    <scope>NUCLEOTIDE SEQUENCE [LARGE SCALE GENOMIC DNA]</scope>
    <source>
        <strain evidence="16 17">HH1</strain>
    </source>
</reference>
<dbReference type="RefSeq" id="WP_185978910.1">
    <property type="nucleotide sequence ID" value="NZ_JACBGI020000026.1"/>
</dbReference>
<comment type="function">
    <text evidence="2">Adenine glycosylase active on G-A mispairs. MutY also corrects error-prone DNA synthesis past GO lesions which are due to the oxidatively damaged form of guanine: 7,8-dihydro-8-oxoguanine (8-oxo-dGTP).</text>
</comment>
<dbReference type="InterPro" id="IPR044298">
    <property type="entry name" value="MIG/MutY"/>
</dbReference>
<dbReference type="InterPro" id="IPR000445">
    <property type="entry name" value="HhH_motif"/>
</dbReference>
<evidence type="ECO:0000256" key="8">
    <source>
        <dbReference type="ARBA" id="ARBA00022763"/>
    </source>
</evidence>
<dbReference type="Gene3D" id="3.90.79.10">
    <property type="entry name" value="Nucleoside Triphosphate Pyrophosphohydrolase"/>
    <property type="match status" value="1"/>
</dbReference>
<evidence type="ECO:0000256" key="14">
    <source>
        <dbReference type="RuleBase" id="RU365096"/>
    </source>
</evidence>
<keyword evidence="8 14" id="KW-0227">DNA damage</keyword>
<evidence type="ECO:0000256" key="2">
    <source>
        <dbReference type="ARBA" id="ARBA00002933"/>
    </source>
</evidence>
<comment type="similarity">
    <text evidence="3 14">Belongs to the Nth/MutY family.</text>
</comment>
<protein>
    <recommendedName>
        <fullName evidence="5 14">Adenine DNA glycosylase</fullName>
        <ecNumber evidence="4 14">3.2.2.31</ecNumber>
    </recommendedName>
</protein>
<feature type="domain" description="HhH-GPD" evidence="15">
    <location>
        <begin position="43"/>
        <end position="194"/>
    </location>
</feature>
<evidence type="ECO:0000256" key="1">
    <source>
        <dbReference type="ARBA" id="ARBA00000843"/>
    </source>
</evidence>
<evidence type="ECO:0000256" key="6">
    <source>
        <dbReference type="ARBA" id="ARBA00022485"/>
    </source>
</evidence>
<dbReference type="SUPFAM" id="SSF48150">
    <property type="entry name" value="DNA-glycosylase"/>
    <property type="match status" value="1"/>
</dbReference>
<keyword evidence="11" id="KW-0411">Iron-sulfur</keyword>
<dbReference type="NCBIfam" id="NF008132">
    <property type="entry name" value="PRK10880.1"/>
    <property type="match status" value="1"/>
</dbReference>
<keyword evidence="7" id="KW-0479">Metal-binding</keyword>
<keyword evidence="6" id="KW-0004">4Fe-4S</keyword>
<dbReference type="NCBIfam" id="TIGR01084">
    <property type="entry name" value="mutY"/>
    <property type="match status" value="1"/>
</dbReference>
<sequence>MKQPSNAASFAEKLLKWFDQYGRHDLPWQENKTAYRVWVSEIMLQQTQVKTVIPYYQKFMQRFPTLQDLANAEQDEVLSHWAGLGYYARGRNLHKAAQVIQAQHKGEFPQTLDEMVALPGIGRSTAGAILSIAHGKRYAILDGNVKRVLARYYAIERWPGEKAVETDLWLKAEALTPSARFGDYTQAMMDLGATLCTRSKPLCNGCPLKDGCAAFAQQMVADLPVRKPKKDKPAKEAFLLVLRDDANHLWLEQRPQNGIWGGLWAFPQLHNWQECEEIAQSKLGRGASLLKWETFRHTFSHYHLDITPVYCEASRKSDVEEAQPDYAAADLNESGLWIELQALQEGRYGLPAPVQTLLEQLQAY</sequence>
<dbReference type="InterPro" id="IPR004036">
    <property type="entry name" value="Endonuclease-III-like_CS2"/>
</dbReference>
<reference evidence="16 17" key="1">
    <citation type="submission" date="2020-06" db="EMBL/GenBank/DDBJ databases">
        <authorList>
            <person name="Scott K."/>
        </authorList>
    </citation>
    <scope>NUCLEOTIDE SEQUENCE [LARGE SCALE GENOMIC DNA]</scope>
    <source>
        <strain evidence="16 17">HH1</strain>
    </source>
</reference>
<dbReference type="Pfam" id="PF00633">
    <property type="entry name" value="HHH"/>
    <property type="match status" value="1"/>
</dbReference>
<organism evidence="16 17">
    <name type="scientific">Thiomicrorhabdus heinhorstiae</name>
    <dbReference type="NCBI Taxonomy" id="2748010"/>
    <lineage>
        <taxon>Bacteria</taxon>
        <taxon>Pseudomonadati</taxon>
        <taxon>Pseudomonadota</taxon>
        <taxon>Gammaproteobacteria</taxon>
        <taxon>Thiotrichales</taxon>
        <taxon>Piscirickettsiaceae</taxon>
        <taxon>Thiomicrorhabdus</taxon>
    </lineage>
</organism>
<evidence type="ECO:0000256" key="10">
    <source>
        <dbReference type="ARBA" id="ARBA00023004"/>
    </source>
</evidence>
<keyword evidence="12" id="KW-0234">DNA repair</keyword>
<dbReference type="SUPFAM" id="SSF55811">
    <property type="entry name" value="Nudix"/>
    <property type="match status" value="1"/>
</dbReference>
<dbReference type="EC" id="3.2.2.31" evidence="4 14"/>
<dbReference type="Pfam" id="PF14815">
    <property type="entry name" value="NUDIX_4"/>
    <property type="match status" value="1"/>
</dbReference>
<evidence type="ECO:0000256" key="5">
    <source>
        <dbReference type="ARBA" id="ARBA00022023"/>
    </source>
</evidence>
<dbReference type="Pfam" id="PF00730">
    <property type="entry name" value="HhH-GPD"/>
    <property type="match status" value="1"/>
</dbReference>
<evidence type="ECO:0000313" key="16">
    <source>
        <dbReference type="EMBL" id="MBF6058763.1"/>
    </source>
</evidence>
<evidence type="ECO:0000256" key="13">
    <source>
        <dbReference type="ARBA" id="ARBA00023295"/>
    </source>
</evidence>
<dbReference type="CDD" id="cd00056">
    <property type="entry name" value="ENDO3c"/>
    <property type="match status" value="1"/>
</dbReference>
<comment type="catalytic activity">
    <reaction evidence="1 14">
        <text>Hydrolyzes free adenine bases from 7,8-dihydro-8-oxoguanine:adenine mismatched double-stranded DNA, leaving an apurinic site.</text>
        <dbReference type="EC" id="3.2.2.31"/>
    </reaction>
</comment>
<dbReference type="InterPro" id="IPR023170">
    <property type="entry name" value="HhH_base_excis_C"/>
</dbReference>
<dbReference type="EMBL" id="JACBGI020000026">
    <property type="protein sequence ID" value="MBF6058763.1"/>
    <property type="molecule type" value="Genomic_DNA"/>
</dbReference>
<dbReference type="InterPro" id="IPR004035">
    <property type="entry name" value="Endouclease-III_FeS-bd_BS"/>
</dbReference>
<dbReference type="CDD" id="cd03431">
    <property type="entry name" value="NUDIX_DNA_Glycosylase_C-MutY"/>
    <property type="match status" value="1"/>
</dbReference>
<evidence type="ECO:0000256" key="3">
    <source>
        <dbReference type="ARBA" id="ARBA00008343"/>
    </source>
</evidence>
<dbReference type="InterPro" id="IPR011257">
    <property type="entry name" value="DNA_glycosylase"/>
</dbReference>
<evidence type="ECO:0000259" key="15">
    <source>
        <dbReference type="SMART" id="SM00478"/>
    </source>
</evidence>
<keyword evidence="9" id="KW-0378">Hydrolase</keyword>
<dbReference type="PANTHER" id="PTHR42944">
    <property type="entry name" value="ADENINE DNA GLYCOSYLASE"/>
    <property type="match status" value="1"/>
</dbReference>
<keyword evidence="17" id="KW-1185">Reference proteome</keyword>
<dbReference type="InterPro" id="IPR029119">
    <property type="entry name" value="MutY_C"/>
</dbReference>
<comment type="cofactor">
    <cofactor evidence="14">
        <name>[4Fe-4S] cluster</name>
        <dbReference type="ChEBI" id="CHEBI:49883"/>
    </cofactor>
    <text evidence="14">Binds 1 [4Fe-4S] cluster.</text>
</comment>
<gene>
    <name evidence="16" type="primary">mutY</name>
    <name evidence="16" type="ORF">H8792_010460</name>
</gene>
<dbReference type="PROSITE" id="PS01155">
    <property type="entry name" value="ENDONUCLEASE_III_2"/>
    <property type="match status" value="1"/>
</dbReference>
<evidence type="ECO:0000256" key="7">
    <source>
        <dbReference type="ARBA" id="ARBA00022723"/>
    </source>
</evidence>
<evidence type="ECO:0000256" key="12">
    <source>
        <dbReference type="ARBA" id="ARBA00023204"/>
    </source>
</evidence>
<keyword evidence="10 14" id="KW-0408">Iron</keyword>
<evidence type="ECO:0000256" key="4">
    <source>
        <dbReference type="ARBA" id="ARBA00012045"/>
    </source>
</evidence>
<evidence type="ECO:0000313" key="17">
    <source>
        <dbReference type="Proteomes" id="UP001193680"/>
    </source>
</evidence>
<proteinExistence type="inferred from homology"/>
<dbReference type="InterPro" id="IPR003265">
    <property type="entry name" value="HhH-GPD_domain"/>
</dbReference>
<keyword evidence="13 14" id="KW-0326">Glycosidase</keyword>
<dbReference type="Gene3D" id="1.10.1670.10">
    <property type="entry name" value="Helix-hairpin-Helix base-excision DNA repair enzymes (C-terminal)"/>
    <property type="match status" value="1"/>
</dbReference>
<evidence type="ECO:0000256" key="11">
    <source>
        <dbReference type="ARBA" id="ARBA00023014"/>
    </source>
</evidence>
<dbReference type="InterPro" id="IPR015797">
    <property type="entry name" value="NUDIX_hydrolase-like_dom_sf"/>
</dbReference>
<dbReference type="Gene3D" id="1.10.340.30">
    <property type="entry name" value="Hypothetical protein, domain 2"/>
    <property type="match status" value="1"/>
</dbReference>
<accession>A0ABS0C0A2</accession>